<dbReference type="Proteomes" id="UP000294796">
    <property type="component" value="Unassembled WGS sequence"/>
</dbReference>
<evidence type="ECO:0000313" key="2">
    <source>
        <dbReference type="Proteomes" id="UP000294796"/>
    </source>
</evidence>
<dbReference type="EMBL" id="SMTF01000002">
    <property type="protein sequence ID" value="TDK27131.1"/>
    <property type="molecule type" value="Genomic_DNA"/>
</dbReference>
<keyword evidence="2" id="KW-1185">Reference proteome</keyword>
<organism evidence="1 2">
    <name type="scientific">Luteimonas aestuarii</name>
    <dbReference type="NCBI Taxonomy" id="453837"/>
    <lineage>
        <taxon>Bacteria</taxon>
        <taxon>Pseudomonadati</taxon>
        <taxon>Pseudomonadota</taxon>
        <taxon>Gammaproteobacteria</taxon>
        <taxon>Lysobacterales</taxon>
        <taxon>Lysobacteraceae</taxon>
        <taxon>Luteimonas</taxon>
    </lineage>
</organism>
<sequence>MLLEPHPQLCVQRLSVGEEGAPVVVIDQLVREPERLLRKAGRLRFTPQGAMFPGVRARAPLSYEVFVEGVLRPLLDEVFGLPRDARLAFPMCHYSLVTQAPERLAFLQRIPHIDSTTALGLATVHYLFRAAWGGTAFYRHRGTGYETVDEARRDGYYAALEHEAKGEHAPATGYIDGDTELFERIASIDGVFNRMIVYRRNALHSGNIDSRRVPPADLQAGRLSINSFIDVKP</sequence>
<gene>
    <name evidence="1" type="ORF">E2F46_02650</name>
</gene>
<dbReference type="Pfam" id="PF20043">
    <property type="entry name" value="DUF6445"/>
    <property type="match status" value="1"/>
</dbReference>
<evidence type="ECO:0000313" key="1">
    <source>
        <dbReference type="EMBL" id="TDK27131.1"/>
    </source>
</evidence>
<dbReference type="OrthoDB" id="4048724at2"/>
<name>A0A4R5U0R2_9GAMM</name>
<dbReference type="InterPro" id="IPR045617">
    <property type="entry name" value="DUF6445"/>
</dbReference>
<reference evidence="1 2" key="1">
    <citation type="submission" date="2019-03" db="EMBL/GenBank/DDBJ databases">
        <title>Luteimonas zhaokaii sp.nov., isolated from the rectal contents of Plateau pika in Yushu, Qinghai Province, China.</title>
        <authorList>
            <person name="Zhang G."/>
        </authorList>
    </citation>
    <scope>NUCLEOTIDE SEQUENCE [LARGE SCALE GENOMIC DNA]</scope>
    <source>
        <strain evidence="1 2">B9</strain>
    </source>
</reference>
<dbReference type="RefSeq" id="WP_133320631.1">
    <property type="nucleotide sequence ID" value="NZ_SMTF01000002.1"/>
</dbReference>
<dbReference type="AlphaFoldDB" id="A0A4R5U0R2"/>
<accession>A0A4R5U0R2</accession>
<comment type="caution">
    <text evidence="1">The sequence shown here is derived from an EMBL/GenBank/DDBJ whole genome shotgun (WGS) entry which is preliminary data.</text>
</comment>
<proteinExistence type="predicted"/>
<protein>
    <submittedName>
        <fullName evidence="1">Uncharacterized protein</fullName>
    </submittedName>
</protein>